<name>A0AA36DN98_CYLNA</name>
<evidence type="ECO:0000259" key="1">
    <source>
        <dbReference type="SMART" id="SM01349"/>
    </source>
</evidence>
<keyword evidence="3" id="KW-1185">Reference proteome</keyword>
<dbReference type="PANTHER" id="PTHR21567">
    <property type="entry name" value="CLASP"/>
    <property type="match status" value="1"/>
</dbReference>
<dbReference type="AlphaFoldDB" id="A0AA36DN98"/>
<dbReference type="Gene3D" id="1.25.10.10">
    <property type="entry name" value="Leucine-rich Repeat Variant"/>
    <property type="match status" value="2"/>
</dbReference>
<reference evidence="2" key="1">
    <citation type="submission" date="2023-07" db="EMBL/GenBank/DDBJ databases">
        <authorList>
            <consortium name="CYATHOMIX"/>
        </authorList>
    </citation>
    <scope>NUCLEOTIDE SEQUENCE</scope>
    <source>
        <strain evidence="2">N/A</strain>
    </source>
</reference>
<accession>A0AA36DN98</accession>
<comment type="caution">
    <text evidence="2">The sequence shown here is derived from an EMBL/GenBank/DDBJ whole genome shotgun (WGS) entry which is preliminary data.</text>
</comment>
<dbReference type="SMART" id="SM01349">
    <property type="entry name" value="TOG"/>
    <property type="match status" value="1"/>
</dbReference>
<dbReference type="PANTHER" id="PTHR21567:SF87">
    <property type="entry name" value="CRESCERIN-LIKE PROTEIN CHE-12"/>
    <property type="match status" value="1"/>
</dbReference>
<feature type="domain" description="TOG" evidence="1">
    <location>
        <begin position="261"/>
        <end position="493"/>
    </location>
</feature>
<dbReference type="InterPro" id="IPR011989">
    <property type="entry name" value="ARM-like"/>
</dbReference>
<dbReference type="GO" id="GO:0008017">
    <property type="term" value="F:microtubule binding"/>
    <property type="evidence" value="ECO:0007669"/>
    <property type="project" value="TreeGrafter"/>
</dbReference>
<gene>
    <name evidence="2" type="ORF">CYNAS_LOCUS2339</name>
</gene>
<dbReference type="InterPro" id="IPR016024">
    <property type="entry name" value="ARM-type_fold"/>
</dbReference>
<sequence length="610" mass="69074">MDSLLDPLRFRFDRLPSPAFMPREDDHTDLLRSPDFDTRLQTFNRLTALSRRDPEWFTNFPRKGEFFKNIDRILADDRWEIQHQCIKFLQEAMATFGSNLEYCICYVMPNLVPKLGSSKITVRKISIQAIQTFLRLKPDALGSVLKTLSNFLLTSTERVTKSEVVKEFPVMYIPELAQCDWSTLLDSLTKLMATSETESAEGAALAAKKLEVYLGKDVFNQMLSNLSVEQQKDYLRLSKNMVVAPEPQAAPSQPFNRSSMKLASGERRFRFGIIPSIIATMVLDSADSATRIGGLEKWKQVIENITHEEISRIVPHLHSYLISLNNVLTDLNFKVVVLALDVVRLTVNRLKSNMEAHLQQTISLIAQHFGNQKAVVKQLIMMTCMDLFQNVNPKAVVGVLCVYLEHRNSRVREEVINILTSALMIVSASRINFSVVVNILVPLLLDPKRRVRLAAFEQLSVVAYLMNGKVDILLRAVRDMEVRHSITGLSAAVTARLRRQTLPRIRYDGLIEYSTPPVTDSSFNVTESELTDDDNLDLNWILHAGEVPNRPISPLSMVAGVTKAYMALKPDKTLPWENGKDATCLVTMDRMKSDDQIVRRHDDSNGEHAS</sequence>
<dbReference type="EMBL" id="CATQJL010000001">
    <property type="protein sequence ID" value="CAJ0590356.1"/>
    <property type="molecule type" value="Genomic_DNA"/>
</dbReference>
<evidence type="ECO:0000313" key="2">
    <source>
        <dbReference type="EMBL" id="CAJ0590356.1"/>
    </source>
</evidence>
<organism evidence="2 3">
    <name type="scientific">Cylicocyclus nassatus</name>
    <name type="common">Nematode worm</name>
    <dbReference type="NCBI Taxonomy" id="53992"/>
    <lineage>
        <taxon>Eukaryota</taxon>
        <taxon>Metazoa</taxon>
        <taxon>Ecdysozoa</taxon>
        <taxon>Nematoda</taxon>
        <taxon>Chromadorea</taxon>
        <taxon>Rhabditida</taxon>
        <taxon>Rhabditina</taxon>
        <taxon>Rhabditomorpha</taxon>
        <taxon>Strongyloidea</taxon>
        <taxon>Strongylidae</taxon>
        <taxon>Cylicocyclus</taxon>
    </lineage>
</organism>
<dbReference type="InterPro" id="IPR034085">
    <property type="entry name" value="TOG"/>
</dbReference>
<dbReference type="SUPFAM" id="SSF48371">
    <property type="entry name" value="ARM repeat"/>
    <property type="match status" value="1"/>
</dbReference>
<dbReference type="GO" id="GO:0005881">
    <property type="term" value="C:cytoplasmic microtubule"/>
    <property type="evidence" value="ECO:0007669"/>
    <property type="project" value="TreeGrafter"/>
</dbReference>
<dbReference type="GO" id="GO:0000226">
    <property type="term" value="P:microtubule cytoskeleton organization"/>
    <property type="evidence" value="ECO:0007669"/>
    <property type="project" value="UniProtKB-ARBA"/>
</dbReference>
<protein>
    <recommendedName>
        <fullName evidence="1">TOG domain-containing protein</fullName>
    </recommendedName>
</protein>
<evidence type="ECO:0000313" key="3">
    <source>
        <dbReference type="Proteomes" id="UP001176961"/>
    </source>
</evidence>
<proteinExistence type="predicted"/>
<dbReference type="Proteomes" id="UP001176961">
    <property type="component" value="Unassembled WGS sequence"/>
</dbReference>
<dbReference type="GO" id="GO:0005929">
    <property type="term" value="C:cilium"/>
    <property type="evidence" value="ECO:0007669"/>
    <property type="project" value="TreeGrafter"/>
</dbReference>